<keyword evidence="1" id="KW-0472">Membrane</keyword>
<sequence length="47" mass="5632">MWGAQTKSVITLYITSLFINLLYRGLFNVYERITIKLYNFCPRNRSI</sequence>
<evidence type="ECO:0000256" key="1">
    <source>
        <dbReference type="SAM" id="Phobius"/>
    </source>
</evidence>
<reference evidence="2" key="1">
    <citation type="journal article" date="2021" name="Proc. Natl. Acad. Sci. U.S.A.">
        <title>A Catalog of Tens of Thousands of Viruses from Human Metagenomes Reveals Hidden Associations with Chronic Diseases.</title>
        <authorList>
            <person name="Tisza M.J."/>
            <person name="Buck C.B."/>
        </authorList>
    </citation>
    <scope>NUCLEOTIDE SEQUENCE</scope>
    <source>
        <strain evidence="2">CtcyQ27</strain>
    </source>
</reference>
<feature type="transmembrane region" description="Helical" evidence="1">
    <location>
        <begin position="12"/>
        <end position="30"/>
    </location>
</feature>
<keyword evidence="1" id="KW-1133">Transmembrane helix</keyword>
<name>A0A8S5UF22_9CAUD</name>
<organism evidence="2">
    <name type="scientific">Myoviridae sp. ctcyQ27</name>
    <dbReference type="NCBI Taxonomy" id="2825139"/>
    <lineage>
        <taxon>Viruses</taxon>
        <taxon>Duplodnaviria</taxon>
        <taxon>Heunggongvirae</taxon>
        <taxon>Uroviricota</taxon>
        <taxon>Caudoviricetes</taxon>
    </lineage>
</organism>
<keyword evidence="1" id="KW-0812">Transmembrane</keyword>
<accession>A0A8S5UF22</accession>
<proteinExistence type="predicted"/>
<evidence type="ECO:0000313" key="2">
    <source>
        <dbReference type="EMBL" id="DAF93095.1"/>
    </source>
</evidence>
<dbReference type="EMBL" id="BK016080">
    <property type="protein sequence ID" value="DAF93095.1"/>
    <property type="molecule type" value="Genomic_DNA"/>
</dbReference>
<protein>
    <submittedName>
        <fullName evidence="2">Uncharacterized protein</fullName>
    </submittedName>
</protein>